<sequence length="122" mass="13799">MKRLLVILILALLIITVPLSAAAYDQPTMGEKNAVKKAMNYLDFMAFSKTGLIKQLEYEGFTKNEAEYGVNHIEVDWNEQAAKKAENYLEFMSFSKKGLIDQLLYDGFTRAQAEYGVEAVGY</sequence>
<protein>
    <submittedName>
        <fullName evidence="2">Ltp family lipoprotein</fullName>
    </submittedName>
</protein>
<dbReference type="Gene3D" id="1.10.10.10">
    <property type="entry name" value="Winged helix-like DNA-binding domain superfamily/Winged helix DNA-binding domain"/>
    <property type="match status" value="2"/>
</dbReference>
<dbReference type="RefSeq" id="WP_214420900.1">
    <property type="nucleotide sequence ID" value="NZ_CP075546.1"/>
</dbReference>
<accession>A0A8E7B480</accession>
<keyword evidence="3" id="KW-1185">Reference proteome</keyword>
<feature type="domain" description="Putative host cell surface-exposed lipoprotein Ltp-like HTH region" evidence="1">
    <location>
        <begin position="31"/>
        <end position="73"/>
    </location>
</feature>
<dbReference type="InterPro" id="IPR011434">
    <property type="entry name" value="Ltp-like_HTH"/>
</dbReference>
<dbReference type="Proteomes" id="UP000680656">
    <property type="component" value="Chromosome"/>
</dbReference>
<proteinExistence type="predicted"/>
<gene>
    <name evidence="2" type="ORF">KHC33_06445</name>
</gene>
<evidence type="ECO:0000313" key="2">
    <source>
        <dbReference type="EMBL" id="QVV90126.1"/>
    </source>
</evidence>
<dbReference type="InterPro" id="IPR036388">
    <property type="entry name" value="WH-like_DNA-bd_sf"/>
</dbReference>
<dbReference type="EMBL" id="CP075546">
    <property type="protein sequence ID" value="QVV90126.1"/>
    <property type="molecule type" value="Genomic_DNA"/>
</dbReference>
<evidence type="ECO:0000259" key="1">
    <source>
        <dbReference type="Pfam" id="PF07553"/>
    </source>
</evidence>
<dbReference type="AlphaFoldDB" id="A0A8E7B480"/>
<keyword evidence="2" id="KW-0449">Lipoprotein</keyword>
<dbReference type="GeneID" id="65096807"/>
<feature type="domain" description="Putative host cell surface-exposed lipoprotein Ltp-like HTH region" evidence="1">
    <location>
        <begin position="76"/>
        <end position="119"/>
    </location>
</feature>
<reference evidence="2 3" key="1">
    <citation type="submission" date="2021-05" db="EMBL/GenBank/DDBJ databases">
        <title>A novel Methanospirillum isolate from a pyrite-forming mixed culture.</title>
        <authorList>
            <person name="Bunk B."/>
            <person name="Sproer C."/>
            <person name="Spring S."/>
            <person name="Pester M."/>
        </authorList>
    </citation>
    <scope>NUCLEOTIDE SEQUENCE [LARGE SCALE GENOMIC DNA]</scope>
    <source>
        <strain evidence="2 3">J.3.6.1-F.2.7.3</strain>
    </source>
</reference>
<dbReference type="Pfam" id="PF07553">
    <property type="entry name" value="Lipoprotein_Ltp"/>
    <property type="match status" value="2"/>
</dbReference>
<organism evidence="2 3">
    <name type="scientific">Methanospirillum purgamenti</name>
    <dbReference type="NCBI Taxonomy" id="2834276"/>
    <lineage>
        <taxon>Archaea</taxon>
        <taxon>Methanobacteriati</taxon>
        <taxon>Methanobacteriota</taxon>
        <taxon>Stenosarchaea group</taxon>
        <taxon>Methanomicrobia</taxon>
        <taxon>Methanomicrobiales</taxon>
        <taxon>Methanospirillaceae</taxon>
        <taxon>Methanospirillum</taxon>
    </lineage>
</organism>
<dbReference type="KEGG" id="mrtj:KHC33_06445"/>
<name>A0A8E7B480_9EURY</name>
<evidence type="ECO:0000313" key="3">
    <source>
        <dbReference type="Proteomes" id="UP000680656"/>
    </source>
</evidence>